<sequence length="816" mass="88023">MSTASMNDAQGNSPRYASSPTVSMTVITLVLGMLLPAVVSILMLMASTQSRISEEENMMRAGLVEGMGLQVDEVVDALAQSLEVIAANGGADADDATRWTRLLQASRAFGKQFLEFHVANPNGDVISSSASLPEGINVADRAYFSTSLATEGMVASEGLVSRHTGQIALYFALAVRSDEEAHSGVVFAGFNGEVFGDMLRKAGPRSDGLTVFVLDRNGDSVYEHLPSGGRHPVHIPPADLRDCADGRRAWLEFGGTRHAVSVMAKRLATGEAPYLYLLVSTPDESFFSLSTLRGVTPLLLGTLCVALAALAAANRRIVHPLESLTRKVQAIEAGQPLPETAIESVREIGGLQTAVTRMAQAISQREQELAWFATHDDLTGLANRKALHEMLAARLDRLEEGASETVAVIFIDIDRFKAINDSMGHTWGDNVIAAFAARLGAFMHPLHAFCARVGGDEFVVVPDASATHNVVRDTRALLAHLGTPYDINGREVRLSASAGVLFVGDPGESPDVIIRNANAAMHRSKERGFGRISIFRPLHLDSYMLRLDIERELPLAAATGQLHMVYQPIVNASDGSLHSFEALMRWNHPRHGSLSPATFITVAEQTGHVGLLGDFALREAGACVRRFGEAGLLTPGLRFGVNISPAHLMAQDFLSDIESVLDAVSVPGDRITLEVTESALISTGAELMGRLETLAKRGLNFAIDDYGAGYSNIQYLASEHFRVIKIDKSLIDEVHLRDRMRAIVRSTVQLAHSLGCKIVAEGVETHAQANLLARLGCDYLQGYLFSRPVPETDAMRLAIRAMEQGTLLPPEAHPDA</sequence>
<dbReference type="Gene3D" id="3.20.20.450">
    <property type="entry name" value="EAL domain"/>
    <property type="match status" value="1"/>
</dbReference>
<evidence type="ECO:0000313" key="5">
    <source>
        <dbReference type="EMBL" id="ABM29954.1"/>
    </source>
</evidence>
<protein>
    <submittedName>
        <fullName evidence="5">Diguanylate cyclase/phosphodiesterase</fullName>
    </submittedName>
</protein>
<keyword evidence="1" id="KW-0812">Transmembrane</keyword>
<dbReference type="PANTHER" id="PTHR33121:SF70">
    <property type="entry name" value="SIGNALING PROTEIN YKOW"/>
    <property type="match status" value="1"/>
</dbReference>
<keyword evidence="1" id="KW-1133">Transmembrane helix</keyword>
<dbReference type="SUPFAM" id="SSF141868">
    <property type="entry name" value="EAL domain-like"/>
    <property type="match status" value="1"/>
</dbReference>
<dbReference type="Proteomes" id="UP000009173">
    <property type="component" value="Chromosome"/>
</dbReference>
<dbReference type="EMBL" id="CP000527">
    <property type="protein sequence ID" value="ABM29954.1"/>
    <property type="molecule type" value="Genomic_DNA"/>
</dbReference>
<dbReference type="GO" id="GO:0016020">
    <property type="term" value="C:membrane"/>
    <property type="evidence" value="ECO:0007669"/>
    <property type="project" value="InterPro"/>
</dbReference>
<evidence type="ECO:0000313" key="6">
    <source>
        <dbReference type="Proteomes" id="UP000009173"/>
    </source>
</evidence>
<proteinExistence type="predicted"/>
<feature type="domain" description="HAMP" evidence="3">
    <location>
        <begin position="315"/>
        <end position="367"/>
    </location>
</feature>
<dbReference type="PROSITE" id="PS50883">
    <property type="entry name" value="EAL"/>
    <property type="match status" value="1"/>
</dbReference>
<keyword evidence="1" id="KW-0472">Membrane</keyword>
<evidence type="ECO:0000259" key="4">
    <source>
        <dbReference type="PROSITE" id="PS50887"/>
    </source>
</evidence>
<dbReference type="Pfam" id="PF00563">
    <property type="entry name" value="EAL"/>
    <property type="match status" value="1"/>
</dbReference>
<dbReference type="PANTHER" id="PTHR33121">
    <property type="entry name" value="CYCLIC DI-GMP PHOSPHODIESTERASE PDEF"/>
    <property type="match status" value="1"/>
</dbReference>
<feature type="domain" description="EAL" evidence="2">
    <location>
        <begin position="546"/>
        <end position="802"/>
    </location>
</feature>
<dbReference type="SMART" id="SM00267">
    <property type="entry name" value="GGDEF"/>
    <property type="match status" value="1"/>
</dbReference>
<organism evidence="5 6">
    <name type="scientific">Nitratidesulfovibrio vulgaris (strain DP4)</name>
    <name type="common">Desulfovibrio vulgaris</name>
    <dbReference type="NCBI Taxonomy" id="391774"/>
    <lineage>
        <taxon>Bacteria</taxon>
        <taxon>Pseudomonadati</taxon>
        <taxon>Thermodesulfobacteriota</taxon>
        <taxon>Desulfovibrionia</taxon>
        <taxon>Desulfovibrionales</taxon>
        <taxon>Desulfovibrionaceae</taxon>
        <taxon>Nitratidesulfovibrio</taxon>
    </lineage>
</organism>
<dbReference type="CDD" id="cd01949">
    <property type="entry name" value="GGDEF"/>
    <property type="match status" value="1"/>
</dbReference>
<dbReference type="AlphaFoldDB" id="A0A0H3ACA3"/>
<dbReference type="Gene3D" id="6.10.340.10">
    <property type="match status" value="1"/>
</dbReference>
<dbReference type="InterPro" id="IPR043128">
    <property type="entry name" value="Rev_trsase/Diguanyl_cyclase"/>
</dbReference>
<reference evidence="6" key="1">
    <citation type="journal article" date="2009" name="Environ. Microbiol.">
        <title>Contribution of mobile genetic elements to Desulfovibrio vulgaris genome plasticity.</title>
        <authorList>
            <person name="Walker C.B."/>
            <person name="Stolyar S."/>
            <person name="Chivian D."/>
            <person name="Pinel N."/>
            <person name="Gabster J.A."/>
            <person name="Dehal P.S."/>
            <person name="He Z."/>
            <person name="Yang Z.K."/>
            <person name="Yen H.C."/>
            <person name="Zhou J."/>
            <person name="Wall J.D."/>
            <person name="Hazen T.C."/>
            <person name="Arkin A.P."/>
            <person name="Stahl D.A."/>
        </authorList>
    </citation>
    <scope>NUCLEOTIDE SEQUENCE [LARGE SCALE GENOMIC DNA]</scope>
    <source>
        <strain evidence="6">DP4</strain>
    </source>
</reference>
<accession>A0A0H3ACA3</accession>
<feature type="domain" description="GGDEF" evidence="4">
    <location>
        <begin position="404"/>
        <end position="537"/>
    </location>
</feature>
<dbReference type="InterPro" id="IPR050706">
    <property type="entry name" value="Cyclic-di-GMP_PDE-like"/>
</dbReference>
<dbReference type="SMART" id="SM00052">
    <property type="entry name" value="EAL"/>
    <property type="match status" value="1"/>
</dbReference>
<dbReference type="KEGG" id="dvl:Dvul_2943"/>
<dbReference type="InterPro" id="IPR000160">
    <property type="entry name" value="GGDEF_dom"/>
</dbReference>
<dbReference type="PROSITE" id="PS50887">
    <property type="entry name" value="GGDEF"/>
    <property type="match status" value="1"/>
</dbReference>
<dbReference type="Pfam" id="PF00990">
    <property type="entry name" value="GGDEF"/>
    <property type="match status" value="1"/>
</dbReference>
<dbReference type="InterPro" id="IPR035919">
    <property type="entry name" value="EAL_sf"/>
</dbReference>
<evidence type="ECO:0000259" key="2">
    <source>
        <dbReference type="PROSITE" id="PS50883"/>
    </source>
</evidence>
<dbReference type="CDD" id="cd12914">
    <property type="entry name" value="PDC1_DGC_like"/>
    <property type="match status" value="1"/>
</dbReference>
<evidence type="ECO:0000259" key="3">
    <source>
        <dbReference type="PROSITE" id="PS50885"/>
    </source>
</evidence>
<dbReference type="NCBIfam" id="TIGR00254">
    <property type="entry name" value="GGDEF"/>
    <property type="match status" value="1"/>
</dbReference>
<dbReference type="RefSeq" id="WP_011793189.1">
    <property type="nucleotide sequence ID" value="NC_008751.1"/>
</dbReference>
<dbReference type="SMART" id="SM00304">
    <property type="entry name" value="HAMP"/>
    <property type="match status" value="1"/>
</dbReference>
<dbReference type="SUPFAM" id="SSF55073">
    <property type="entry name" value="Nucleotide cyclase"/>
    <property type="match status" value="1"/>
</dbReference>
<dbReference type="InterPro" id="IPR003660">
    <property type="entry name" value="HAMP_dom"/>
</dbReference>
<dbReference type="Gene3D" id="3.30.450.20">
    <property type="entry name" value="PAS domain"/>
    <property type="match status" value="1"/>
</dbReference>
<dbReference type="PROSITE" id="PS50885">
    <property type="entry name" value="HAMP"/>
    <property type="match status" value="1"/>
</dbReference>
<evidence type="ECO:0000256" key="1">
    <source>
        <dbReference type="SAM" id="Phobius"/>
    </source>
</evidence>
<feature type="transmembrane region" description="Helical" evidence="1">
    <location>
        <begin position="22"/>
        <end position="44"/>
    </location>
</feature>
<dbReference type="GO" id="GO:0071111">
    <property type="term" value="F:cyclic-guanylate-specific phosphodiesterase activity"/>
    <property type="evidence" value="ECO:0007669"/>
    <property type="project" value="InterPro"/>
</dbReference>
<gene>
    <name evidence="5" type="ordered locus">Dvul_2943</name>
</gene>
<dbReference type="InterPro" id="IPR001633">
    <property type="entry name" value="EAL_dom"/>
</dbReference>
<dbReference type="HOGENOM" id="CLU_018384_0_0_7"/>
<dbReference type="InterPro" id="IPR029787">
    <property type="entry name" value="Nucleotide_cyclase"/>
</dbReference>
<dbReference type="Gene3D" id="3.30.70.270">
    <property type="match status" value="1"/>
</dbReference>
<dbReference type="GO" id="GO:0007165">
    <property type="term" value="P:signal transduction"/>
    <property type="evidence" value="ECO:0007669"/>
    <property type="project" value="InterPro"/>
</dbReference>
<name>A0A0H3ACA3_NITV4</name>
<dbReference type="CDD" id="cd01948">
    <property type="entry name" value="EAL"/>
    <property type="match status" value="1"/>
</dbReference>